<organism evidence="2 4">
    <name type="scientific">Eggerthella lenta</name>
    <name type="common">Eubacterium lentum</name>
    <dbReference type="NCBI Taxonomy" id="84112"/>
    <lineage>
        <taxon>Bacteria</taxon>
        <taxon>Bacillati</taxon>
        <taxon>Actinomycetota</taxon>
        <taxon>Coriobacteriia</taxon>
        <taxon>Eggerthellales</taxon>
        <taxon>Eggerthellaceae</taxon>
        <taxon>Eggerthella</taxon>
    </lineage>
</organism>
<dbReference type="Proteomes" id="UP000312594">
    <property type="component" value="Unassembled WGS sequence"/>
</dbReference>
<dbReference type="EMBL" id="VEVP01000018">
    <property type="protein sequence ID" value="TNU90400.1"/>
    <property type="molecule type" value="Genomic_DNA"/>
</dbReference>
<dbReference type="Proteomes" id="UP000253970">
    <property type="component" value="Unassembled WGS sequence"/>
</dbReference>
<reference evidence="3" key="3">
    <citation type="submission" date="2019-06" db="EMBL/GenBank/DDBJ databases">
        <authorList>
            <person name="Bisanz J.E."/>
            <person name="Turnbaugh P.J."/>
        </authorList>
    </citation>
    <scope>NUCLEOTIDE SEQUENCE</scope>
    <source>
        <strain evidence="3">SECO-MT75m2</strain>
    </source>
</reference>
<feature type="coiled-coil region" evidence="1">
    <location>
        <begin position="180"/>
        <end position="221"/>
    </location>
</feature>
<dbReference type="RefSeq" id="WP_114533742.1">
    <property type="nucleotide sequence ID" value="NZ_PPUC01000029.1"/>
</dbReference>
<dbReference type="EMBL" id="PPTU01000009">
    <property type="protein sequence ID" value="RDB70591.1"/>
    <property type="molecule type" value="Genomic_DNA"/>
</dbReference>
<proteinExistence type="predicted"/>
<name>A0A369MIU3_EGGLN</name>
<accession>A0A369MIU3</accession>
<evidence type="ECO:0000256" key="1">
    <source>
        <dbReference type="SAM" id="Coils"/>
    </source>
</evidence>
<gene>
    <name evidence="2" type="ORF">C1875_07450</name>
    <name evidence="3" type="ORF">FIC87_08880</name>
</gene>
<evidence type="ECO:0000313" key="3">
    <source>
        <dbReference type="EMBL" id="TNU90400.1"/>
    </source>
</evidence>
<evidence type="ECO:0000313" key="2">
    <source>
        <dbReference type="EMBL" id="RDB70591.1"/>
    </source>
</evidence>
<keyword evidence="1" id="KW-0175">Coiled coil</keyword>
<reference evidence="3 5" key="1">
    <citation type="journal article" date="2005" name="Appl. Environ. Microbiol.">
        <title>Intestinal bacterial communities that produce active estrogen-like compounds enterodiol and enterolactone in humans.</title>
        <authorList>
            <person name="Clavel T."/>
            <person name="Henderson G."/>
            <person name="Alpert C.A."/>
            <person name="Philippe C."/>
            <person name="Rigottier-Gois L."/>
            <person name="Dore J."/>
            <person name="Blaut M."/>
        </authorList>
    </citation>
    <scope>NUCLEOTIDE SEQUENCE [LARGE SCALE GENOMIC DNA]</scope>
    <source>
        <strain evidence="3 5">SECO-MT75m2</strain>
    </source>
</reference>
<evidence type="ECO:0000313" key="5">
    <source>
        <dbReference type="Proteomes" id="UP000312594"/>
    </source>
</evidence>
<reference evidence="2 4" key="2">
    <citation type="journal article" date="2018" name="Elife">
        <title>Discovery and characterization of a prevalent human gut bacterial enzyme sufficient for the inactivation of a family of plant toxins.</title>
        <authorList>
            <person name="Koppel N."/>
            <person name="Bisanz J.E."/>
            <person name="Pandelia M.E."/>
            <person name="Turnbaugh P.J."/>
            <person name="Balskus E.P."/>
        </authorList>
    </citation>
    <scope>NUCLEOTIDE SEQUENCE [LARGE SCALE GENOMIC DNA]</scope>
    <source>
        <strain evidence="2 4">W1 BHI 6</strain>
    </source>
</reference>
<sequence>MDRGVGVMMFDAFHDEEGMTTVGMVLSLLVTLALVFSAGQAYRVGSASSEVQNVADAAALAAQNEVGEFMIVVRVCDAAVLSLSLTSLVATGLGVAALCTPATASASETLLKAGRDVAYARDRFAEKAADGLDRLQRLLPFLAAANAASVASANNGASSSYVALALLVPASGKKIAVDGAAELEDVAEAVGDEADEVRQAADEAERAAERANEAKRRAFEHDCGLDPSYCMYERASALAGMSGSENPLFRSVDAWSFSVALKRAQAYYPRRLAVEAPADGSVEEQARSALRKRFYAFAADEVGRGYVHEGADSFDAWFPRLPKNTEEMRSTALYTEAAYPCTVDEEGRATAHAWAGCPAAAGSGSLVSIAQTEAEPFAECAECGFSAASMGKVAAASSSIDNGFEYHYEAVAKAAGEYEEARAELDPLADEVKRRAGGLFDEVKDALAKVAGKRLSAQPPGRYGVVALVANTASVAASSGFGSSFVRGGGALGARAAVSAATLVADSSDEGATVVSSLLDGVKGQGGAAVGALGTVLDCWSGLLDAYAQGQEALDDSVSSALDGLPLAGASGLGAWAAGALREAVRAAGLAPAELDALKPVLVNSAHVAERDEGAFGARLLSLKEQAIEHPLGSNDVFASIVGTVEAEAVEGIQGFDGTIEIAEIELWDGGPSFPVKVALPQAAKDAAADLVQRAADGLRGVYAQVTGVRVWE</sequence>
<protein>
    <submittedName>
        <fullName evidence="2">Molybdenum cofactor biosynthesis enzyme</fullName>
    </submittedName>
</protein>
<comment type="caution">
    <text evidence="2">The sequence shown here is derived from an EMBL/GenBank/DDBJ whole genome shotgun (WGS) entry which is preliminary data.</text>
</comment>
<dbReference type="AlphaFoldDB" id="A0A369MIU3"/>
<evidence type="ECO:0000313" key="4">
    <source>
        <dbReference type="Proteomes" id="UP000253970"/>
    </source>
</evidence>